<accession>A0A9P7B6H4</accession>
<evidence type="ECO:0000256" key="3">
    <source>
        <dbReference type="ARBA" id="ARBA00009386"/>
    </source>
</evidence>
<dbReference type="PANTHER" id="PTHR10705:SF0">
    <property type="entry name" value="DOLICHYL-DIPHOSPHOOLIGOSACCHARIDE--PROTEIN GLYCOSYLTRANSFERASE SUBUNIT DAD1"/>
    <property type="match status" value="1"/>
</dbReference>
<dbReference type="PANTHER" id="PTHR10705">
    <property type="entry name" value="DOLICHYL-DIPHOSPHOOLIGOSACCHARIDE--PROTEIN GLYCOSYLTRANSFERASE SUBUNIT DAD1"/>
    <property type="match status" value="1"/>
</dbReference>
<evidence type="ECO:0000256" key="4">
    <source>
        <dbReference type="ARBA" id="ARBA00022692"/>
    </source>
</evidence>
<feature type="transmembrane region" description="Helical" evidence="8">
    <location>
        <begin position="76"/>
        <end position="95"/>
    </location>
</feature>
<evidence type="ECO:0000313" key="10">
    <source>
        <dbReference type="EMBL" id="KAG0661426.1"/>
    </source>
</evidence>
<evidence type="ECO:0000256" key="5">
    <source>
        <dbReference type="ARBA" id="ARBA00022824"/>
    </source>
</evidence>
<feature type="transmembrane region" description="Helical" evidence="8">
    <location>
        <begin position="101"/>
        <end position="119"/>
    </location>
</feature>
<evidence type="ECO:0000256" key="7">
    <source>
        <dbReference type="ARBA" id="ARBA00023136"/>
    </source>
</evidence>
<comment type="pathway">
    <text evidence="2 8">Protein modification; protein glycosylation.</text>
</comment>
<keyword evidence="4 8" id="KW-0812">Transmembrane</keyword>
<feature type="region of interest" description="Disordered" evidence="9">
    <location>
        <begin position="1"/>
        <end position="45"/>
    </location>
</feature>
<feature type="compositionally biased region" description="Pro residues" evidence="9">
    <location>
        <begin position="10"/>
        <end position="20"/>
    </location>
</feature>
<comment type="similarity">
    <text evidence="3 8">Belongs to the DAD/OST2 family.</text>
</comment>
<comment type="caution">
    <text evidence="10">The sequence shown here is derived from an EMBL/GenBank/DDBJ whole genome shotgun (WGS) entry which is preliminary data.</text>
</comment>
<evidence type="ECO:0000256" key="1">
    <source>
        <dbReference type="ARBA" id="ARBA00004477"/>
    </source>
</evidence>
<evidence type="ECO:0000256" key="9">
    <source>
        <dbReference type="SAM" id="MobiDB-lite"/>
    </source>
</evidence>
<evidence type="ECO:0000256" key="2">
    <source>
        <dbReference type="ARBA" id="ARBA00004922"/>
    </source>
</evidence>
<gene>
    <name evidence="10" type="ORF">C6P46_004023</name>
</gene>
<evidence type="ECO:0000256" key="8">
    <source>
        <dbReference type="RuleBase" id="RU361136"/>
    </source>
</evidence>
<reference evidence="10 11" key="1">
    <citation type="submission" date="2020-11" db="EMBL/GenBank/DDBJ databases">
        <title>Kefir isolates.</title>
        <authorList>
            <person name="Marcisauskas S."/>
            <person name="Kim Y."/>
            <person name="Blasche S."/>
        </authorList>
    </citation>
    <scope>NUCLEOTIDE SEQUENCE [LARGE SCALE GENOMIC DNA]</scope>
    <source>
        <strain evidence="10 11">KR</strain>
    </source>
</reference>
<comment type="subunit">
    <text evidence="8">Component of the oligosaccharyltransferase (OST) complex.</text>
</comment>
<comment type="subcellular location">
    <subcellularLocation>
        <location evidence="1 8">Endoplasmic reticulum membrane</location>
        <topology evidence="1 8">Multi-pass membrane protein</topology>
    </subcellularLocation>
</comment>
<keyword evidence="5 8" id="KW-0256">Endoplasmic reticulum</keyword>
<comment type="function">
    <text evidence="8">Subunit of the oligosaccharyl transferase (OST) complex that catalyzes the initial transfer of a defined glycan (Glc(3)Man(9)GlcNAc(2) in eukaryotes) from the lipid carrier dolichol-pyrophosphate to an asparagine residue within an Asn-X-Ser/Thr consensus motif in nascent polypeptide chains, the first step in protein N-glycosylation. N-glycosylation occurs cotranslationally and the complex associates with the Sec61 complex at the channel-forming translocon complex that mediates protein translocation across the endoplasmic reticulum (ER). All subunits are required for a maximal enzyme activity.</text>
</comment>
<dbReference type="AlphaFoldDB" id="A0A9P7B6H4"/>
<proteinExistence type="inferred from homology"/>
<keyword evidence="6 8" id="KW-1133">Transmembrane helix</keyword>
<dbReference type="Proteomes" id="UP000777482">
    <property type="component" value="Unassembled WGS sequence"/>
</dbReference>
<feature type="transmembrane region" description="Helical" evidence="8">
    <location>
        <begin position="139"/>
        <end position="158"/>
    </location>
</feature>
<organism evidence="10 11">
    <name type="scientific">Rhodotorula mucilaginosa</name>
    <name type="common">Yeast</name>
    <name type="synonym">Rhodotorula rubra</name>
    <dbReference type="NCBI Taxonomy" id="5537"/>
    <lineage>
        <taxon>Eukaryota</taxon>
        <taxon>Fungi</taxon>
        <taxon>Dikarya</taxon>
        <taxon>Basidiomycota</taxon>
        <taxon>Pucciniomycotina</taxon>
        <taxon>Microbotryomycetes</taxon>
        <taxon>Sporidiobolales</taxon>
        <taxon>Sporidiobolaceae</taxon>
        <taxon>Rhodotorula</taxon>
    </lineage>
</organism>
<dbReference type="Pfam" id="PF02109">
    <property type="entry name" value="DAD"/>
    <property type="match status" value="1"/>
</dbReference>
<keyword evidence="11" id="KW-1185">Reference proteome</keyword>
<evidence type="ECO:0000313" key="11">
    <source>
        <dbReference type="Proteomes" id="UP000777482"/>
    </source>
</evidence>
<dbReference type="GO" id="GO:0008250">
    <property type="term" value="C:oligosaccharyltransferase complex"/>
    <property type="evidence" value="ECO:0007669"/>
    <property type="project" value="InterPro"/>
</dbReference>
<protein>
    <recommendedName>
        <fullName evidence="8">Dolichyl-diphosphooligosaccharide--protein glycosyltransferase subunit OST2</fullName>
        <shortName evidence="8">Oligosaccharyl transferase subunit OST2</shortName>
    </recommendedName>
</protein>
<sequence length="159" mass="17212">MPPRRNAARPPAPAPAPAPAPSSSSSSAPPPPLPPSLQHGKDKARETAHGIVGAVNTLWSNYLEQTPARLKLVDSFMFFLMLTGIAQFVYCFAVTNYPFNAFIAGFAATVGQFVLCGALRIQSNPENKPTFPLLSPERAFGDFLFGSVLLHFFVWCYLG</sequence>
<dbReference type="EMBL" id="PUHQ01000035">
    <property type="protein sequence ID" value="KAG0661426.1"/>
    <property type="molecule type" value="Genomic_DNA"/>
</dbReference>
<evidence type="ECO:0000256" key="6">
    <source>
        <dbReference type="ARBA" id="ARBA00022989"/>
    </source>
</evidence>
<dbReference type="GO" id="GO:0006487">
    <property type="term" value="P:protein N-linked glycosylation"/>
    <property type="evidence" value="ECO:0007669"/>
    <property type="project" value="TreeGrafter"/>
</dbReference>
<name>A0A9P7B6H4_RHOMI</name>
<dbReference type="InterPro" id="IPR003038">
    <property type="entry name" value="DAD/Ost2"/>
</dbReference>
<keyword evidence="7 8" id="KW-0472">Membrane</keyword>
<dbReference type="OrthoDB" id="445566at2759"/>